<dbReference type="Proteomes" id="UP000334923">
    <property type="component" value="Unassembled WGS sequence"/>
</dbReference>
<gene>
    <name evidence="1" type="ORF">MAMT_01872</name>
</gene>
<proteinExistence type="predicted"/>
<evidence type="ECO:0000313" key="2">
    <source>
        <dbReference type="Proteomes" id="UP000334923"/>
    </source>
</evidence>
<sequence>MSLLLDNWKQKLISLILAIAVWAILRESIEPGSIDQILSSLGLAK</sequence>
<evidence type="ECO:0000313" key="1">
    <source>
        <dbReference type="EMBL" id="VVM07707.1"/>
    </source>
</evidence>
<reference evidence="1 2" key="1">
    <citation type="submission" date="2019-09" db="EMBL/GenBank/DDBJ databases">
        <authorList>
            <person name="Cremers G."/>
        </authorList>
    </citation>
    <scope>NUCLEOTIDE SEQUENCE [LARGE SCALE GENOMIC DNA]</scope>
    <source>
        <strain evidence="1">4A</strain>
    </source>
</reference>
<name>A0A5E6MFD3_9BACT</name>
<accession>A0A5E6MFD3</accession>
<dbReference type="RefSeq" id="WP_178087046.1">
    <property type="nucleotide sequence ID" value="NZ_CABFVA020000110.1"/>
</dbReference>
<keyword evidence="2" id="KW-1185">Reference proteome</keyword>
<protein>
    <submittedName>
        <fullName evidence="1">Uncharacterized protein</fullName>
    </submittedName>
</protein>
<dbReference type="EMBL" id="CABFVA020000110">
    <property type="protein sequence ID" value="VVM07707.1"/>
    <property type="molecule type" value="Genomic_DNA"/>
</dbReference>
<dbReference type="AlphaFoldDB" id="A0A5E6MFD3"/>
<organism evidence="1 2">
    <name type="scientific">Methylacidimicrobium tartarophylax</name>
    <dbReference type="NCBI Taxonomy" id="1041768"/>
    <lineage>
        <taxon>Bacteria</taxon>
        <taxon>Pseudomonadati</taxon>
        <taxon>Verrucomicrobiota</taxon>
        <taxon>Methylacidimicrobium</taxon>
    </lineage>
</organism>